<comment type="catalytic activity">
    <reaction evidence="8 11">
        <text>2 5-aminolevulinate = porphobilinogen + 2 H2O + H(+)</text>
        <dbReference type="Rhea" id="RHEA:24064"/>
        <dbReference type="ChEBI" id="CHEBI:15377"/>
        <dbReference type="ChEBI" id="CHEBI:15378"/>
        <dbReference type="ChEBI" id="CHEBI:58126"/>
        <dbReference type="ChEBI" id="CHEBI:356416"/>
        <dbReference type="EC" id="4.2.1.24"/>
    </reaction>
</comment>
<feature type="binding site" evidence="10">
    <location>
        <position position="241"/>
    </location>
    <ligand>
        <name>Mg(2+)</name>
        <dbReference type="ChEBI" id="CHEBI:18420"/>
    </ligand>
</feature>
<dbReference type="AlphaFoldDB" id="K6GIE9"/>
<dbReference type="NCBIfam" id="NF006762">
    <property type="entry name" value="PRK09283.1"/>
    <property type="match status" value="1"/>
</dbReference>
<evidence type="ECO:0000256" key="2">
    <source>
        <dbReference type="ARBA" id="ARBA00008055"/>
    </source>
</evidence>
<evidence type="ECO:0000256" key="7">
    <source>
        <dbReference type="ARBA" id="ARBA00023244"/>
    </source>
</evidence>
<organism evidence="13 14">
    <name type="scientific">SAR86 cluster bacterium SAR86E</name>
    <dbReference type="NCBI Taxonomy" id="1208365"/>
    <lineage>
        <taxon>Bacteria</taxon>
        <taxon>Pseudomonadati</taxon>
        <taxon>Pseudomonadota</taxon>
        <taxon>Gammaproteobacteria</taxon>
        <taxon>SAR86 cluster</taxon>
    </lineage>
</organism>
<dbReference type="SMART" id="SM01004">
    <property type="entry name" value="ALAD"/>
    <property type="match status" value="1"/>
</dbReference>
<evidence type="ECO:0000256" key="9">
    <source>
        <dbReference type="PIRSR" id="PIRSR001415-1"/>
    </source>
</evidence>
<dbReference type="PIRSF" id="PIRSF001415">
    <property type="entry name" value="Porphbilin_synth"/>
    <property type="match status" value="1"/>
</dbReference>
<feature type="active site" description="Schiff-base intermediate with substrate" evidence="9">
    <location>
        <position position="201"/>
    </location>
</feature>
<dbReference type="PANTHER" id="PTHR11458">
    <property type="entry name" value="DELTA-AMINOLEVULINIC ACID DEHYDRATASE"/>
    <property type="match status" value="1"/>
</dbReference>
<dbReference type="FunFam" id="3.20.20.70:FF:000019">
    <property type="entry name" value="Delta-aminolevulinic acid dehydratase"/>
    <property type="match status" value="1"/>
</dbReference>
<evidence type="ECO:0000256" key="1">
    <source>
        <dbReference type="ARBA" id="ARBA00004694"/>
    </source>
</evidence>
<dbReference type="PANTHER" id="PTHR11458:SF0">
    <property type="entry name" value="DELTA-AMINOLEVULINIC ACID DEHYDRATASE"/>
    <property type="match status" value="1"/>
</dbReference>
<dbReference type="InterPro" id="IPR030656">
    <property type="entry name" value="ALAD_AS"/>
</dbReference>
<comment type="caution">
    <text evidence="13">The sequence shown here is derived from an EMBL/GenBank/DDBJ whole genome shotgun (WGS) entry which is preliminary data.</text>
</comment>
<dbReference type="PRINTS" id="PR00144">
    <property type="entry name" value="DALDHYDRTASE"/>
</dbReference>
<evidence type="ECO:0000256" key="12">
    <source>
        <dbReference type="RuleBase" id="RU004161"/>
    </source>
</evidence>
<protein>
    <recommendedName>
        <fullName evidence="4 11">Delta-aminolevulinic acid dehydratase</fullName>
        <ecNumber evidence="3 11">4.2.1.24</ecNumber>
    </recommendedName>
</protein>
<evidence type="ECO:0000313" key="13">
    <source>
        <dbReference type="EMBL" id="EKO36811.1"/>
    </source>
</evidence>
<keyword evidence="10" id="KW-0460">Magnesium</keyword>
<gene>
    <name evidence="13" type="primary">hemB</name>
    <name evidence="13" type="ORF">B273_1099</name>
</gene>
<dbReference type="PATRIC" id="fig|1208365.4.peg.677"/>
<feature type="active site" description="Schiff-base intermediate with substrate" evidence="9">
    <location>
        <position position="256"/>
    </location>
</feature>
<dbReference type="STRING" id="1208365.B273_1099"/>
<evidence type="ECO:0000256" key="8">
    <source>
        <dbReference type="ARBA" id="ARBA00047651"/>
    </source>
</evidence>
<reference evidence="13 14" key="1">
    <citation type="submission" date="2012-09" db="EMBL/GenBank/DDBJ databases">
        <authorList>
            <person name="Dupont C.L."/>
            <person name="Rusch D.B."/>
            <person name="Lombardo M.-J."/>
            <person name="Novotny M."/>
            <person name="Yee-Greenbaum J."/>
            <person name="Laskin R."/>
        </authorList>
    </citation>
    <scope>NUCLEOTIDE SEQUENCE [LARGE SCALE GENOMIC DNA]</scope>
    <source>
        <strain evidence="13">SAR86E</strain>
    </source>
</reference>
<dbReference type="EC" id="4.2.1.24" evidence="3 11"/>
<sequence>MIERKYPQTRLRRTRMKDFLRDLVAENNLTTNDLIQPIFIAEQSEKKIEIPSMPSIYRHNLDSLYCEVEELSNAGIKTIAIFPAIDSTQKDDQGSQALNENNIVCLALRGLHERFPEVVKIADVALDPFTDHGHDGLVNNDGEIDNDATLVCLQNQALLLAQSGADIVAPSDMMDGRVQAIRSTLESNSFTNTIILSYAAKYASSFYGPFRDAVGSSTNLGKSTKKSYQMNFANIDEALHEVAMDIKEGADIVMVKPGTAYLDVVHAIKVNFQIPTFVYQVSGEYSMLQLSIEKGWLDKDVMLESLLCCKRAGADAILTYAAKEISSELNS</sequence>
<evidence type="ECO:0000256" key="3">
    <source>
        <dbReference type="ARBA" id="ARBA00012053"/>
    </source>
</evidence>
<comment type="pathway">
    <text evidence="1">Porphyrin-containing compound metabolism; protoporphyrin-IX biosynthesis; coproporphyrinogen-III from 5-aminolevulinate: step 1/4.</text>
</comment>
<evidence type="ECO:0000256" key="10">
    <source>
        <dbReference type="PIRSR" id="PIRSR001415-5"/>
    </source>
</evidence>
<dbReference type="Proteomes" id="UP000010310">
    <property type="component" value="Unassembled WGS sequence"/>
</dbReference>
<dbReference type="GO" id="GO:0005829">
    <property type="term" value="C:cytosol"/>
    <property type="evidence" value="ECO:0007669"/>
    <property type="project" value="TreeGrafter"/>
</dbReference>
<dbReference type="InterPro" id="IPR001731">
    <property type="entry name" value="ALAD"/>
</dbReference>
<comment type="similarity">
    <text evidence="2 12">Belongs to the ALAD family.</text>
</comment>
<keyword evidence="10" id="KW-0479">Metal-binding</keyword>
<dbReference type="GO" id="GO:0008270">
    <property type="term" value="F:zinc ion binding"/>
    <property type="evidence" value="ECO:0007669"/>
    <property type="project" value="TreeGrafter"/>
</dbReference>
<keyword evidence="5" id="KW-0350">Heme biosynthesis</keyword>
<dbReference type="EMBL" id="AMWX01000002">
    <property type="protein sequence ID" value="EKO36811.1"/>
    <property type="molecule type" value="Genomic_DNA"/>
</dbReference>
<dbReference type="UniPathway" id="UPA00251">
    <property type="reaction ID" value="UER00318"/>
</dbReference>
<keyword evidence="6 11" id="KW-0456">Lyase</keyword>
<dbReference type="InterPro" id="IPR013785">
    <property type="entry name" value="Aldolase_TIM"/>
</dbReference>
<comment type="subunit">
    <text evidence="11">Homooctamer.</text>
</comment>
<keyword evidence="7 11" id="KW-0627">Porphyrin biosynthesis</keyword>
<dbReference type="PROSITE" id="PS00169">
    <property type="entry name" value="D_ALA_DEHYDRATASE"/>
    <property type="match status" value="1"/>
</dbReference>
<evidence type="ECO:0000256" key="11">
    <source>
        <dbReference type="RuleBase" id="RU000515"/>
    </source>
</evidence>
<dbReference type="GO" id="GO:0004655">
    <property type="term" value="F:porphobilinogen synthase activity"/>
    <property type="evidence" value="ECO:0007669"/>
    <property type="project" value="UniProtKB-EC"/>
</dbReference>
<evidence type="ECO:0000313" key="14">
    <source>
        <dbReference type="Proteomes" id="UP000010310"/>
    </source>
</evidence>
<proteinExistence type="inferred from homology"/>
<dbReference type="Gene3D" id="3.20.20.70">
    <property type="entry name" value="Aldolase class I"/>
    <property type="match status" value="1"/>
</dbReference>
<keyword evidence="14" id="KW-1185">Reference proteome</keyword>
<evidence type="ECO:0000256" key="4">
    <source>
        <dbReference type="ARBA" id="ARBA00020771"/>
    </source>
</evidence>
<accession>K6GIE9</accession>
<evidence type="ECO:0000256" key="6">
    <source>
        <dbReference type="ARBA" id="ARBA00023239"/>
    </source>
</evidence>
<name>K6GIE9_9GAMM</name>
<evidence type="ECO:0000256" key="5">
    <source>
        <dbReference type="ARBA" id="ARBA00023133"/>
    </source>
</evidence>
<dbReference type="SUPFAM" id="SSF51569">
    <property type="entry name" value="Aldolase"/>
    <property type="match status" value="1"/>
</dbReference>
<dbReference type="GO" id="GO:0006782">
    <property type="term" value="P:protoporphyrinogen IX biosynthetic process"/>
    <property type="evidence" value="ECO:0007669"/>
    <property type="project" value="UniProtKB-UniPathway"/>
</dbReference>
<dbReference type="Pfam" id="PF00490">
    <property type="entry name" value="ALAD"/>
    <property type="match status" value="1"/>
</dbReference>